<dbReference type="SMART" id="SM00448">
    <property type="entry name" value="REC"/>
    <property type="match status" value="1"/>
</dbReference>
<accession>A0AAE5VQ69</accession>
<evidence type="ECO:0000256" key="3">
    <source>
        <dbReference type="ARBA" id="ARBA00023163"/>
    </source>
</evidence>
<dbReference type="GeneID" id="86879408"/>
<keyword evidence="9" id="KW-1185">Reference proteome</keyword>
<reference evidence="6 9" key="2">
    <citation type="journal article" date="2023" name="Phytobiomes J">
        <title>Deciphering the key players within the bacterial microbiota associated with aerial crown gall tumors on rhododendron: Insights into the gallobiome.</title>
        <authorList>
            <person name="Kuzmanovic N."/>
            <person name="Nesme J."/>
            <person name="Wolf J."/>
            <person name="Neumann-Schaal M."/>
            <person name="Petersen J."/>
            <person name="Fernandez-Gnecco G."/>
            <person name="Sproeer C."/>
            <person name="Bunk B."/>
            <person name="Overmann J."/>
            <person name="Sorensen S.J."/>
            <person name="Idczak E."/>
            <person name="Smalla K."/>
        </authorList>
    </citation>
    <scope>NUCLEOTIDE SEQUENCE [LARGE SCALE GENOMIC DNA]</scope>
    <source>
        <strain evidence="6">Rho-14.1</strain>
        <strain evidence="9">rho-14.1</strain>
    </source>
</reference>
<dbReference type="PANTHER" id="PTHR44591:SF3">
    <property type="entry name" value="RESPONSE REGULATORY DOMAIN-CONTAINING PROTEIN"/>
    <property type="match status" value="1"/>
</dbReference>
<protein>
    <submittedName>
        <fullName evidence="7">Response regulator</fullName>
    </submittedName>
</protein>
<dbReference type="InterPro" id="IPR050595">
    <property type="entry name" value="Bact_response_regulator"/>
</dbReference>
<keyword evidence="3" id="KW-0804">Transcription</keyword>
<dbReference type="GO" id="GO:0000160">
    <property type="term" value="P:phosphorelay signal transduction system"/>
    <property type="evidence" value="ECO:0007669"/>
    <property type="project" value="InterPro"/>
</dbReference>
<evidence type="ECO:0000256" key="4">
    <source>
        <dbReference type="PROSITE-ProRule" id="PRU00169"/>
    </source>
</evidence>
<evidence type="ECO:0000313" key="8">
    <source>
        <dbReference type="Proteomes" id="UP000237447"/>
    </source>
</evidence>
<organism evidence="7 8">
    <name type="scientific">Agrobacterium rosae</name>
    <dbReference type="NCBI Taxonomy" id="1972867"/>
    <lineage>
        <taxon>Bacteria</taxon>
        <taxon>Pseudomonadati</taxon>
        <taxon>Pseudomonadota</taxon>
        <taxon>Alphaproteobacteria</taxon>
        <taxon>Hyphomicrobiales</taxon>
        <taxon>Rhizobiaceae</taxon>
        <taxon>Rhizobium/Agrobacterium group</taxon>
        <taxon>Agrobacterium</taxon>
    </lineage>
</organism>
<dbReference type="AlphaFoldDB" id="A0AAE5VQ69"/>
<dbReference type="PROSITE" id="PS50110">
    <property type="entry name" value="RESPONSE_REGULATORY"/>
    <property type="match status" value="1"/>
</dbReference>
<dbReference type="EMBL" id="NXEJ01000004">
    <property type="protein sequence ID" value="POO52363.1"/>
    <property type="molecule type" value="Genomic_DNA"/>
</dbReference>
<dbReference type="Proteomes" id="UP000237447">
    <property type="component" value="Unassembled WGS sequence"/>
</dbReference>
<keyword evidence="1 4" id="KW-0597">Phosphoprotein</keyword>
<evidence type="ECO:0000259" key="5">
    <source>
        <dbReference type="PROSITE" id="PS50110"/>
    </source>
</evidence>
<name>A0AAE5VQ69_9HYPH</name>
<comment type="caution">
    <text evidence="7">The sequence shown here is derived from an EMBL/GenBank/DDBJ whole genome shotgun (WGS) entry which is preliminary data.</text>
</comment>
<dbReference type="Pfam" id="PF00072">
    <property type="entry name" value="Response_reg"/>
    <property type="match status" value="1"/>
</dbReference>
<feature type="domain" description="Response regulatory" evidence="5">
    <location>
        <begin position="7"/>
        <end position="120"/>
    </location>
</feature>
<dbReference type="RefSeq" id="WP_103657745.1">
    <property type="nucleotide sequence ID" value="NZ_CP133551.1"/>
</dbReference>
<evidence type="ECO:0000313" key="7">
    <source>
        <dbReference type="EMBL" id="POO52363.1"/>
    </source>
</evidence>
<dbReference type="Proteomes" id="UP001277561">
    <property type="component" value="Unassembled WGS sequence"/>
</dbReference>
<dbReference type="InterPro" id="IPR001789">
    <property type="entry name" value="Sig_transdc_resp-reg_receiver"/>
</dbReference>
<dbReference type="PANTHER" id="PTHR44591">
    <property type="entry name" value="STRESS RESPONSE REGULATOR PROTEIN 1"/>
    <property type="match status" value="1"/>
</dbReference>
<evidence type="ECO:0000256" key="1">
    <source>
        <dbReference type="ARBA" id="ARBA00022553"/>
    </source>
</evidence>
<dbReference type="SUPFAM" id="SSF52172">
    <property type="entry name" value="CheY-like"/>
    <property type="match status" value="1"/>
</dbReference>
<dbReference type="InterPro" id="IPR011006">
    <property type="entry name" value="CheY-like_superfamily"/>
</dbReference>
<sequence>MHEAGLTVLVVEDEPIIRFTLTDVLEEAGYTVLEASNVLEAVAIIGKVHTISAVVTDIDMPGGLSGIDLVHMLDTCQQHISVIVTSGGHAPDTLHLPADARFFSKPYHFDDIFFALRAGIAAKAKSASRKRLSRSGGWQLGHP</sequence>
<dbReference type="EMBL" id="JAVRAD010000001">
    <property type="protein sequence ID" value="MDX8327641.1"/>
    <property type="molecule type" value="Genomic_DNA"/>
</dbReference>
<reference evidence="7 8" key="1">
    <citation type="journal article" date="2018" name="Syst. Appl. Microbiol.">
        <title>Agrobacterium rosae sp. nov., isolated from galls on different agricultural crops.</title>
        <authorList>
            <person name="Kuzmanovic N."/>
            <person name="Pulawska J."/>
            <person name="Smalla K."/>
            <person name="Nesme X."/>
        </authorList>
    </citation>
    <scope>NUCLEOTIDE SEQUENCE [LARGE SCALE GENOMIC DNA]</scope>
    <source>
        <strain evidence="7 8">NCPPB 1650</strain>
    </source>
</reference>
<evidence type="ECO:0000313" key="6">
    <source>
        <dbReference type="EMBL" id="MDX8327641.1"/>
    </source>
</evidence>
<dbReference type="Gene3D" id="3.40.50.2300">
    <property type="match status" value="1"/>
</dbReference>
<proteinExistence type="predicted"/>
<evidence type="ECO:0000313" key="9">
    <source>
        <dbReference type="Proteomes" id="UP001277561"/>
    </source>
</evidence>
<gene>
    <name evidence="7" type="ORF">CPJ18_08640</name>
    <name evidence="6" type="ORF">RMS29_00235</name>
</gene>
<evidence type="ECO:0000256" key="2">
    <source>
        <dbReference type="ARBA" id="ARBA00023015"/>
    </source>
</evidence>
<feature type="modified residue" description="4-aspartylphosphate" evidence="4">
    <location>
        <position position="57"/>
    </location>
</feature>
<keyword evidence="2" id="KW-0805">Transcription regulation</keyword>